<sequence length="147" mass="16383">MKVETTVEKALMIALATRMAPGNVAQRVIRKEARERIASQTEHAVDKAGIKLLEGGGFSLPKDISEVKRCYPVMLELTLEQILEIGDAVDMAVWGALRERQEDTLLELPDDLISWTAQARVQQTLSRIPKDERRAALKALEGDDDSE</sequence>
<protein>
    <submittedName>
        <fullName evidence="1">Uncharacterized protein</fullName>
    </submittedName>
</protein>
<evidence type="ECO:0000313" key="1">
    <source>
        <dbReference type="EMBL" id="KKN29622.1"/>
    </source>
</evidence>
<proteinExistence type="predicted"/>
<comment type="caution">
    <text evidence="1">The sequence shown here is derived from an EMBL/GenBank/DDBJ whole genome shotgun (WGS) entry which is preliminary data.</text>
</comment>
<gene>
    <name evidence="1" type="ORF">LCGC14_0842360</name>
</gene>
<dbReference type="AlphaFoldDB" id="A0A0F9PXZ6"/>
<reference evidence="1" key="1">
    <citation type="journal article" date="2015" name="Nature">
        <title>Complex archaea that bridge the gap between prokaryotes and eukaryotes.</title>
        <authorList>
            <person name="Spang A."/>
            <person name="Saw J.H."/>
            <person name="Jorgensen S.L."/>
            <person name="Zaremba-Niedzwiedzka K."/>
            <person name="Martijn J."/>
            <person name="Lind A.E."/>
            <person name="van Eijk R."/>
            <person name="Schleper C."/>
            <person name="Guy L."/>
            <person name="Ettema T.J."/>
        </authorList>
    </citation>
    <scope>NUCLEOTIDE SEQUENCE</scope>
</reference>
<organism evidence="1">
    <name type="scientific">marine sediment metagenome</name>
    <dbReference type="NCBI Taxonomy" id="412755"/>
    <lineage>
        <taxon>unclassified sequences</taxon>
        <taxon>metagenomes</taxon>
        <taxon>ecological metagenomes</taxon>
    </lineage>
</organism>
<accession>A0A0F9PXZ6</accession>
<name>A0A0F9PXZ6_9ZZZZ</name>
<dbReference type="EMBL" id="LAZR01002473">
    <property type="protein sequence ID" value="KKN29622.1"/>
    <property type="molecule type" value="Genomic_DNA"/>
</dbReference>